<feature type="compositionally biased region" description="Polar residues" evidence="1">
    <location>
        <begin position="141"/>
        <end position="152"/>
    </location>
</feature>
<feature type="region of interest" description="Disordered" evidence="1">
    <location>
        <begin position="141"/>
        <end position="168"/>
    </location>
</feature>
<evidence type="ECO:0000313" key="3">
    <source>
        <dbReference type="Proteomes" id="UP000296049"/>
    </source>
</evidence>
<proteinExistence type="predicted"/>
<organism evidence="2 3">
    <name type="scientific">Anas platyrhynchos</name>
    <name type="common">Mallard</name>
    <name type="synonym">Anas boschas</name>
    <dbReference type="NCBI Taxonomy" id="8839"/>
    <lineage>
        <taxon>Eukaryota</taxon>
        <taxon>Metazoa</taxon>
        <taxon>Chordata</taxon>
        <taxon>Craniata</taxon>
        <taxon>Vertebrata</taxon>
        <taxon>Euteleostomi</taxon>
        <taxon>Archelosauria</taxon>
        <taxon>Archosauria</taxon>
        <taxon>Dinosauria</taxon>
        <taxon>Saurischia</taxon>
        <taxon>Theropoda</taxon>
        <taxon>Coelurosauria</taxon>
        <taxon>Aves</taxon>
        <taxon>Neognathae</taxon>
        <taxon>Galloanserae</taxon>
        <taxon>Anseriformes</taxon>
        <taxon>Anatidae</taxon>
        <taxon>Anatinae</taxon>
        <taxon>Anas</taxon>
    </lineage>
</organism>
<accession>R0M453</accession>
<feature type="region of interest" description="Disordered" evidence="1">
    <location>
        <begin position="36"/>
        <end position="57"/>
    </location>
</feature>
<gene>
    <name evidence="2" type="ORF">Anapl_03587</name>
</gene>
<sequence>MTQEIAATPSLPYKFEVKPQLEEMEHFINVTLDKETMQDCGSSSPKQAQDQLLSASPHDYEKQNNVWRRFTAMQRCEAGFCLLKTNTLQRANGKTTQKHEQTAASYQQHRYKSNVKAAGHSQRCPSPAPRTTRAFPALNSQLDPFSAGTSGASGWPGKAPQAPHPATSPECFQEHALTVSSRRRNPHLVRLTACPEAGQQHRPASHEFGQTKRIH</sequence>
<keyword evidence="3" id="KW-1185">Reference proteome</keyword>
<name>R0M453_ANAPL</name>
<reference evidence="3" key="1">
    <citation type="journal article" date="2013" name="Nat. Genet.">
        <title>The duck genome and transcriptome provide insight into an avian influenza virus reservoir species.</title>
        <authorList>
            <person name="Huang Y."/>
            <person name="Li Y."/>
            <person name="Burt D.W."/>
            <person name="Chen H."/>
            <person name="Zhang Y."/>
            <person name="Qian W."/>
            <person name="Kim H."/>
            <person name="Gan S."/>
            <person name="Zhao Y."/>
            <person name="Li J."/>
            <person name="Yi K."/>
            <person name="Feng H."/>
            <person name="Zhu P."/>
            <person name="Li B."/>
            <person name="Liu Q."/>
            <person name="Fairley S."/>
            <person name="Magor K.E."/>
            <person name="Du Z."/>
            <person name="Hu X."/>
            <person name="Goodman L."/>
            <person name="Tafer H."/>
            <person name="Vignal A."/>
            <person name="Lee T."/>
            <person name="Kim K.W."/>
            <person name="Sheng Z."/>
            <person name="An Y."/>
            <person name="Searle S."/>
            <person name="Herrero J."/>
            <person name="Groenen M.A."/>
            <person name="Crooijmans R.P."/>
            <person name="Faraut T."/>
            <person name="Cai Q."/>
            <person name="Webster R.G."/>
            <person name="Aldridge J.R."/>
            <person name="Warren W.C."/>
            <person name="Bartschat S."/>
            <person name="Kehr S."/>
            <person name="Marz M."/>
            <person name="Stadler P.F."/>
            <person name="Smith J."/>
            <person name="Kraus R.H."/>
            <person name="Zhao Y."/>
            <person name="Ren L."/>
            <person name="Fei J."/>
            <person name="Morisson M."/>
            <person name="Kaiser P."/>
            <person name="Griffin D.K."/>
            <person name="Rao M."/>
            <person name="Pitel F."/>
            <person name="Wang J."/>
            <person name="Li N."/>
        </authorList>
    </citation>
    <scope>NUCLEOTIDE SEQUENCE [LARGE SCALE GENOMIC DNA]</scope>
</reference>
<feature type="compositionally biased region" description="Polar residues" evidence="1">
    <location>
        <begin position="39"/>
        <end position="54"/>
    </location>
</feature>
<dbReference type="Proteomes" id="UP000296049">
    <property type="component" value="Unassembled WGS sequence"/>
</dbReference>
<dbReference type="AlphaFoldDB" id="R0M453"/>
<protein>
    <submittedName>
        <fullName evidence="2">Uncharacterized protein</fullName>
    </submittedName>
</protein>
<dbReference type="EMBL" id="KB742527">
    <property type="protein sequence ID" value="EOB07428.1"/>
    <property type="molecule type" value="Genomic_DNA"/>
</dbReference>
<evidence type="ECO:0000313" key="2">
    <source>
        <dbReference type="EMBL" id="EOB07428.1"/>
    </source>
</evidence>
<evidence type="ECO:0000256" key="1">
    <source>
        <dbReference type="SAM" id="MobiDB-lite"/>
    </source>
</evidence>
<feature type="region of interest" description="Disordered" evidence="1">
    <location>
        <begin position="196"/>
        <end position="215"/>
    </location>
</feature>